<evidence type="ECO:0000313" key="6">
    <source>
        <dbReference type="Proteomes" id="UP001499984"/>
    </source>
</evidence>
<comment type="caution">
    <text evidence="5">The sequence shown here is derived from an EMBL/GenBank/DDBJ whole genome shotgun (WGS) entry which is preliminary data.</text>
</comment>
<dbReference type="InterPro" id="IPR041664">
    <property type="entry name" value="AAA_16"/>
</dbReference>
<dbReference type="SUPFAM" id="SSF48452">
    <property type="entry name" value="TPR-like"/>
    <property type="match status" value="1"/>
</dbReference>
<dbReference type="Pfam" id="PF14559">
    <property type="entry name" value="TPR_19"/>
    <property type="match status" value="1"/>
</dbReference>
<dbReference type="PANTHER" id="PTHR44858:SF18">
    <property type="entry name" value="TETRATRICOPEPTIDE REPEAT (TPR) PROTEIN"/>
    <property type="match status" value="1"/>
</dbReference>
<dbReference type="Proteomes" id="UP001499984">
    <property type="component" value="Unassembled WGS sequence"/>
</dbReference>
<dbReference type="InterPro" id="IPR011990">
    <property type="entry name" value="TPR-like_helical_dom_sf"/>
</dbReference>
<evidence type="ECO:0000256" key="2">
    <source>
        <dbReference type="ARBA" id="ARBA00022803"/>
    </source>
</evidence>
<keyword evidence="2 3" id="KW-0802">TPR repeat</keyword>
<dbReference type="Gene3D" id="3.40.50.300">
    <property type="entry name" value="P-loop containing nucleotide triphosphate hydrolases"/>
    <property type="match status" value="1"/>
</dbReference>
<dbReference type="EMBL" id="BAAAZY010000024">
    <property type="protein sequence ID" value="GAA4079738.1"/>
    <property type="molecule type" value="Genomic_DNA"/>
</dbReference>
<proteinExistence type="predicted"/>
<evidence type="ECO:0000313" key="5">
    <source>
        <dbReference type="EMBL" id="GAA4079738.1"/>
    </source>
</evidence>
<dbReference type="SUPFAM" id="SSF52540">
    <property type="entry name" value="P-loop containing nucleoside triphosphate hydrolases"/>
    <property type="match status" value="1"/>
</dbReference>
<evidence type="ECO:0000256" key="1">
    <source>
        <dbReference type="ARBA" id="ARBA00022737"/>
    </source>
</evidence>
<dbReference type="SMART" id="SM00028">
    <property type="entry name" value="TPR"/>
    <property type="match status" value="8"/>
</dbReference>
<evidence type="ECO:0000259" key="4">
    <source>
        <dbReference type="Pfam" id="PF13191"/>
    </source>
</evidence>
<organism evidence="5 6">
    <name type="scientific">Streptomyces shaanxiensis</name>
    <dbReference type="NCBI Taxonomy" id="653357"/>
    <lineage>
        <taxon>Bacteria</taxon>
        <taxon>Bacillati</taxon>
        <taxon>Actinomycetota</taxon>
        <taxon>Actinomycetes</taxon>
        <taxon>Kitasatosporales</taxon>
        <taxon>Streptomycetaceae</taxon>
        <taxon>Streptomyces</taxon>
    </lineage>
</organism>
<dbReference type="PANTHER" id="PTHR44858">
    <property type="entry name" value="TETRATRICOPEPTIDE REPEAT PROTEIN 6"/>
    <property type="match status" value="1"/>
</dbReference>
<dbReference type="Pfam" id="PF13191">
    <property type="entry name" value="AAA_16"/>
    <property type="match status" value="1"/>
</dbReference>
<keyword evidence="6" id="KW-1185">Reference proteome</keyword>
<gene>
    <name evidence="5" type="ORF">GCM10022233_69510</name>
</gene>
<keyword evidence="1" id="KW-0677">Repeat</keyword>
<dbReference type="Gene3D" id="1.25.40.10">
    <property type="entry name" value="Tetratricopeptide repeat domain"/>
    <property type="match status" value="2"/>
</dbReference>
<dbReference type="InterPro" id="IPR050498">
    <property type="entry name" value="Ycf3"/>
</dbReference>
<feature type="repeat" description="TPR" evidence="3">
    <location>
        <begin position="634"/>
        <end position="667"/>
    </location>
</feature>
<accession>A0ABP7W482</accession>
<name>A0ABP7W482_9ACTN</name>
<feature type="repeat" description="TPR" evidence="3">
    <location>
        <begin position="566"/>
        <end position="599"/>
    </location>
</feature>
<sequence>MAQTPSMQELIRRRRQAGFVGRQSELGGFRGNFAAAEEQRRFLFCIYGDAGVGKTLLMEQFQRVAREEAGALTARADETSDSLADTLESLVGQLAPKGTSKAFDKALAAHRQQLREAQNVPDLAAEGPSATGRVAAGVGLAVAQSLPVVGPLASAVTAEEVSQAASRVGAALAERARTADSLPLSPAAALSGPFVDLLRRLAGDSPWLALFFDTYERTEVFLGKWLLDLVNGRYGDLPANLVLTVAGQRRLHPGTWAPYLDAIAYLPLQPFTDEEARLLLAAKGMTTEPVVEAILGMTGCLPVLVAMLAESRPTDITAVTDHAGDAVDRFLKWEPPERHAAALACALPRVVNQDVMDVLLGDPVSHELYPWLRTLPFVQDDAGQVRFHDVVRAAMLRLERSRSPQRWRQRHHDLAGAWRSWREGLRMDERDGWWDPNWQDCAVEETYHLLCAYPEGALASALCAAVRAAEVGTVMARRLADAIAQAGENSAAARLARLGGALAATVGDDARDCTDFLSMLLGDSRLDQSHRIAALAERAWLHQLANRLESCLADVDRMLQLQPDNADTLTRRGYVYRLMRRHHDALDDFHQVLAAEPDHVQALVFRGLTFETLGRDEAALQDFNHAVETADEHLGARVHRGRLLRRKGHLAQALADFDHAVEQHPESAWAMVERAACLYHADRAVEALDAIERALELEDNTAYVHANHGFVLCRLGRLTDGVAALNRALDAEPENVWALTWRGWATGRLGHADAALDDLNRAVAMAPNDSWPSAARGWLYWAAGKPAQALPDLERAVLLEPDYEWAQLGLALTLLWLQRPTEAHEALSRAAHEWSRHAPYARELADRLFDVLRRHYRRDDEVIRDAVHNAPVWIHQASRWHSIRQFALPLLRRSSLPLMRDSIRILRYVRAVMRDHPDTGPLESNQLTALADEVFDQLPQLDSGERG</sequence>
<feature type="domain" description="Orc1-like AAA ATPase" evidence="4">
    <location>
        <begin position="19"/>
        <end position="213"/>
    </location>
</feature>
<reference evidence="6" key="1">
    <citation type="journal article" date="2019" name="Int. J. Syst. Evol. Microbiol.">
        <title>The Global Catalogue of Microorganisms (GCM) 10K type strain sequencing project: providing services to taxonomists for standard genome sequencing and annotation.</title>
        <authorList>
            <consortium name="The Broad Institute Genomics Platform"/>
            <consortium name="The Broad Institute Genome Sequencing Center for Infectious Disease"/>
            <person name="Wu L."/>
            <person name="Ma J."/>
        </authorList>
    </citation>
    <scope>NUCLEOTIDE SEQUENCE [LARGE SCALE GENOMIC DNA]</scope>
    <source>
        <strain evidence="6">JCM 16925</strain>
    </source>
</reference>
<protein>
    <recommendedName>
        <fullName evidence="4">Orc1-like AAA ATPase domain-containing protein</fullName>
    </recommendedName>
</protein>
<dbReference type="PROSITE" id="PS50005">
    <property type="entry name" value="TPR"/>
    <property type="match status" value="2"/>
</dbReference>
<dbReference type="InterPro" id="IPR027417">
    <property type="entry name" value="P-loop_NTPase"/>
</dbReference>
<evidence type="ECO:0000256" key="3">
    <source>
        <dbReference type="PROSITE-ProRule" id="PRU00339"/>
    </source>
</evidence>
<dbReference type="InterPro" id="IPR019734">
    <property type="entry name" value="TPR_rpt"/>
</dbReference>
<dbReference type="Pfam" id="PF13432">
    <property type="entry name" value="TPR_16"/>
    <property type="match status" value="3"/>
</dbReference>